<evidence type="ECO:0008006" key="9">
    <source>
        <dbReference type="Google" id="ProtNLM"/>
    </source>
</evidence>
<dbReference type="InterPro" id="IPR029063">
    <property type="entry name" value="SAM-dependent_MTases_sf"/>
</dbReference>
<accession>A0A8T2QMY4</accession>
<evidence type="ECO:0000313" key="8">
    <source>
        <dbReference type="Proteomes" id="UP000825935"/>
    </source>
</evidence>
<reference evidence="7" key="1">
    <citation type="submission" date="2021-08" db="EMBL/GenBank/DDBJ databases">
        <title>WGS assembly of Ceratopteris richardii.</title>
        <authorList>
            <person name="Marchant D.B."/>
            <person name="Chen G."/>
            <person name="Jenkins J."/>
            <person name="Shu S."/>
            <person name="Leebens-Mack J."/>
            <person name="Grimwood J."/>
            <person name="Schmutz J."/>
            <person name="Soltis P."/>
            <person name="Soltis D."/>
            <person name="Chen Z.-H."/>
        </authorList>
    </citation>
    <scope>NUCLEOTIDE SEQUENCE</scope>
    <source>
        <strain evidence="7">Whitten #5841</strain>
        <tissue evidence="7">Leaf</tissue>
    </source>
</reference>
<dbReference type="GO" id="GO:0032259">
    <property type="term" value="P:methylation"/>
    <property type="evidence" value="ECO:0007669"/>
    <property type="project" value="UniProtKB-KW"/>
</dbReference>
<keyword evidence="4" id="KW-0735">Signal-anchor</keyword>
<dbReference type="Gene3D" id="3.40.50.150">
    <property type="entry name" value="Vaccinia Virus protein VP39"/>
    <property type="match status" value="1"/>
</dbReference>
<dbReference type="OMA" id="ICKSFEC"/>
<keyword evidence="3" id="KW-0808">Transferase</keyword>
<keyword evidence="8" id="KW-1185">Reference proteome</keyword>
<protein>
    <recommendedName>
        <fullName evidence="9">Methyltransferase type 11 domain-containing protein</fullName>
    </recommendedName>
</protein>
<dbReference type="GO" id="GO:0012505">
    <property type="term" value="C:endomembrane system"/>
    <property type="evidence" value="ECO:0007669"/>
    <property type="project" value="UniProtKB-SubCell"/>
</dbReference>
<dbReference type="GO" id="GO:0008168">
    <property type="term" value="F:methyltransferase activity"/>
    <property type="evidence" value="ECO:0007669"/>
    <property type="project" value="UniProtKB-KW"/>
</dbReference>
<sequence length="456" mass="51660">MADLPSFKEWRSLAILLIFLASNFFMLFMGISWRSLSDHSASKFPADFRQDFALASFIATLSSRLNLTQAELHLTRHELVQLKQALQASQKLSNTLLTEATKCLRSSTSLNLQENLSVGQDLTYLGANLADLEAQGGELREFTRAHTLPLGWNAGTTASNMVSPIGHACGSETNHINLAKFMHYDIGGICPDDQALVQTLMVHGCEPLPRRRCFARGPPFFREPLPLPHSLWSIPPDDSILWSSYICKSFECLNGRKRRKVFDDCVDCFDLEGREKNRWTVSHNELDFSVDEVLLLKPGTIRIGLDIGGGTGTFAVRMKERNVTIVTTSLNLNGPFNNFMALRGVVPLFLTIAQRLPFFDNTLDMVHTMHVLSRWLPIRIFEFLLFDIDRILRPGGLLWLDHFFCVEDQLDAIYTPLIEKLGYQKLRWNVGAKLDRGPELKEIYLSAVLEKPLFRT</sequence>
<keyword evidence="6" id="KW-0472">Membrane</keyword>
<dbReference type="AlphaFoldDB" id="A0A8T2QMY4"/>
<feature type="transmembrane region" description="Helical" evidence="6">
    <location>
        <begin position="12"/>
        <end position="33"/>
    </location>
</feature>
<evidence type="ECO:0000256" key="2">
    <source>
        <dbReference type="ARBA" id="ARBA00008361"/>
    </source>
</evidence>
<comment type="subcellular location">
    <subcellularLocation>
        <location evidence="5">Endomembrane system</location>
        <topology evidence="5">Single-pass membrane protein</topology>
    </subcellularLocation>
    <subcellularLocation>
        <location evidence="1">Membrane</location>
        <topology evidence="1">Single-pass type II membrane protein</topology>
    </subcellularLocation>
</comment>
<keyword evidence="6" id="KW-1133">Transmembrane helix</keyword>
<evidence type="ECO:0000256" key="5">
    <source>
        <dbReference type="ARBA" id="ARBA00037847"/>
    </source>
</evidence>
<dbReference type="SUPFAM" id="SSF53335">
    <property type="entry name" value="S-adenosyl-L-methionine-dependent methyltransferases"/>
    <property type="match status" value="1"/>
</dbReference>
<dbReference type="EMBL" id="CM035438">
    <property type="protein sequence ID" value="KAH7285146.1"/>
    <property type="molecule type" value="Genomic_DNA"/>
</dbReference>
<gene>
    <name evidence="7" type="ORF">KP509_33G015400</name>
</gene>
<evidence type="ECO:0000256" key="4">
    <source>
        <dbReference type="ARBA" id="ARBA00022968"/>
    </source>
</evidence>
<dbReference type="OrthoDB" id="2013972at2759"/>
<evidence type="ECO:0000256" key="3">
    <source>
        <dbReference type="ARBA" id="ARBA00022603"/>
    </source>
</evidence>
<evidence type="ECO:0000256" key="1">
    <source>
        <dbReference type="ARBA" id="ARBA00004606"/>
    </source>
</evidence>
<keyword evidence="6" id="KW-0812">Transmembrane</keyword>
<keyword evidence="3" id="KW-0489">Methyltransferase</keyword>
<name>A0A8T2QMY4_CERRI</name>
<dbReference type="GO" id="GO:0016020">
    <property type="term" value="C:membrane"/>
    <property type="evidence" value="ECO:0007669"/>
    <property type="project" value="UniProtKB-SubCell"/>
</dbReference>
<dbReference type="Pfam" id="PF03141">
    <property type="entry name" value="Methyltransf_29"/>
    <property type="match status" value="1"/>
</dbReference>
<evidence type="ECO:0000256" key="6">
    <source>
        <dbReference type="SAM" id="Phobius"/>
    </source>
</evidence>
<dbReference type="PANTHER" id="PTHR44067">
    <property type="entry name" value="S-ADENOSYL-L-METHIONINE-DEPENDENT METHYLTRANSFERASE SUPERFAMILY PROTEIN-RELATED"/>
    <property type="match status" value="1"/>
</dbReference>
<dbReference type="Proteomes" id="UP000825935">
    <property type="component" value="Chromosome 33"/>
</dbReference>
<proteinExistence type="inferred from homology"/>
<comment type="similarity">
    <text evidence="2">Belongs to the methyltransferase superfamily.</text>
</comment>
<dbReference type="InterPro" id="IPR004159">
    <property type="entry name" value="Put_SAM_MeTrfase"/>
</dbReference>
<dbReference type="InterPro" id="IPR053223">
    <property type="entry name" value="Prob_Methyltransferase"/>
</dbReference>
<dbReference type="PANTHER" id="PTHR44067:SF7">
    <property type="entry name" value="METHYLTRANSFERASE TYPE 11 DOMAIN-CONTAINING PROTEIN"/>
    <property type="match status" value="1"/>
</dbReference>
<comment type="caution">
    <text evidence="7">The sequence shown here is derived from an EMBL/GenBank/DDBJ whole genome shotgun (WGS) entry which is preliminary data.</text>
</comment>
<evidence type="ECO:0000313" key="7">
    <source>
        <dbReference type="EMBL" id="KAH7285146.1"/>
    </source>
</evidence>
<organism evidence="7 8">
    <name type="scientific">Ceratopteris richardii</name>
    <name type="common">Triangle waterfern</name>
    <dbReference type="NCBI Taxonomy" id="49495"/>
    <lineage>
        <taxon>Eukaryota</taxon>
        <taxon>Viridiplantae</taxon>
        <taxon>Streptophyta</taxon>
        <taxon>Embryophyta</taxon>
        <taxon>Tracheophyta</taxon>
        <taxon>Polypodiopsida</taxon>
        <taxon>Polypodiidae</taxon>
        <taxon>Polypodiales</taxon>
        <taxon>Pteridineae</taxon>
        <taxon>Pteridaceae</taxon>
        <taxon>Parkerioideae</taxon>
        <taxon>Ceratopteris</taxon>
    </lineage>
</organism>